<evidence type="ECO:0000259" key="3">
    <source>
        <dbReference type="Pfam" id="PF20153"/>
    </source>
</evidence>
<dbReference type="EMBL" id="KN823115">
    <property type="protein sequence ID" value="KIO22221.1"/>
    <property type="molecule type" value="Genomic_DNA"/>
</dbReference>
<keyword evidence="5" id="KW-1185">Reference proteome</keyword>
<protein>
    <recommendedName>
        <fullName evidence="3">DUF6535 domain-containing protein</fullName>
    </recommendedName>
</protein>
<dbReference type="AlphaFoldDB" id="A0A0C3QB33"/>
<dbReference type="InterPro" id="IPR045338">
    <property type="entry name" value="DUF6535"/>
</dbReference>
<organism evidence="4 5">
    <name type="scientific">Tulasnella calospora MUT 4182</name>
    <dbReference type="NCBI Taxonomy" id="1051891"/>
    <lineage>
        <taxon>Eukaryota</taxon>
        <taxon>Fungi</taxon>
        <taxon>Dikarya</taxon>
        <taxon>Basidiomycota</taxon>
        <taxon>Agaricomycotina</taxon>
        <taxon>Agaricomycetes</taxon>
        <taxon>Cantharellales</taxon>
        <taxon>Tulasnellaceae</taxon>
        <taxon>Tulasnella</taxon>
    </lineage>
</organism>
<evidence type="ECO:0000313" key="5">
    <source>
        <dbReference type="Proteomes" id="UP000054248"/>
    </source>
</evidence>
<proteinExistence type="predicted"/>
<feature type="non-terminal residue" evidence="4">
    <location>
        <position position="128"/>
    </location>
</feature>
<evidence type="ECO:0000256" key="1">
    <source>
        <dbReference type="SAM" id="Phobius"/>
    </source>
</evidence>
<keyword evidence="1" id="KW-0812">Transmembrane</keyword>
<feature type="chain" id="PRO_5002177365" description="DUF6535 domain-containing protein" evidence="2">
    <location>
        <begin position="27"/>
        <end position="128"/>
    </location>
</feature>
<accession>A0A0C3QB33</accession>
<keyword evidence="2" id="KW-0732">Signal</keyword>
<keyword evidence="1" id="KW-1133">Transmembrane helix</keyword>
<dbReference type="Proteomes" id="UP000054248">
    <property type="component" value="Unassembled WGS sequence"/>
</dbReference>
<dbReference type="HOGENOM" id="CLU_018688_3_1_1"/>
<feature type="domain" description="DUF6535" evidence="3">
    <location>
        <begin position="1"/>
        <end position="127"/>
    </location>
</feature>
<evidence type="ECO:0000313" key="4">
    <source>
        <dbReference type="EMBL" id="KIO22221.1"/>
    </source>
</evidence>
<evidence type="ECO:0000256" key="2">
    <source>
        <dbReference type="SAM" id="SignalP"/>
    </source>
</evidence>
<keyword evidence="1" id="KW-0472">Membrane</keyword>
<feature type="non-terminal residue" evidence="4">
    <location>
        <position position="1"/>
    </location>
</feature>
<reference evidence="4 5" key="1">
    <citation type="submission" date="2014-04" db="EMBL/GenBank/DDBJ databases">
        <authorList>
            <consortium name="DOE Joint Genome Institute"/>
            <person name="Kuo A."/>
            <person name="Girlanda M."/>
            <person name="Perotto S."/>
            <person name="Kohler A."/>
            <person name="Nagy L.G."/>
            <person name="Floudas D."/>
            <person name="Copeland A."/>
            <person name="Barry K.W."/>
            <person name="Cichocki N."/>
            <person name="Veneault-Fourrey C."/>
            <person name="LaButti K."/>
            <person name="Lindquist E.A."/>
            <person name="Lipzen A."/>
            <person name="Lundell T."/>
            <person name="Morin E."/>
            <person name="Murat C."/>
            <person name="Sun H."/>
            <person name="Tunlid A."/>
            <person name="Henrissat B."/>
            <person name="Grigoriev I.V."/>
            <person name="Hibbett D.S."/>
            <person name="Martin F."/>
            <person name="Nordberg H.P."/>
            <person name="Cantor M.N."/>
            <person name="Hua S.X."/>
        </authorList>
    </citation>
    <scope>NUCLEOTIDE SEQUENCE [LARGE SCALE GENOMIC DNA]</scope>
    <source>
        <strain evidence="4 5">MUT 4182</strain>
    </source>
</reference>
<reference evidence="5" key="2">
    <citation type="submission" date="2015-01" db="EMBL/GenBank/DDBJ databases">
        <title>Evolutionary Origins and Diversification of the Mycorrhizal Mutualists.</title>
        <authorList>
            <consortium name="DOE Joint Genome Institute"/>
            <consortium name="Mycorrhizal Genomics Consortium"/>
            <person name="Kohler A."/>
            <person name="Kuo A."/>
            <person name="Nagy L.G."/>
            <person name="Floudas D."/>
            <person name="Copeland A."/>
            <person name="Barry K.W."/>
            <person name="Cichocki N."/>
            <person name="Veneault-Fourrey C."/>
            <person name="LaButti K."/>
            <person name="Lindquist E.A."/>
            <person name="Lipzen A."/>
            <person name="Lundell T."/>
            <person name="Morin E."/>
            <person name="Murat C."/>
            <person name="Riley R."/>
            <person name="Ohm R."/>
            <person name="Sun H."/>
            <person name="Tunlid A."/>
            <person name="Henrissat B."/>
            <person name="Grigoriev I.V."/>
            <person name="Hibbett D.S."/>
            <person name="Martin F."/>
        </authorList>
    </citation>
    <scope>NUCLEOTIDE SEQUENCE [LARGE SCALE GENOMIC DNA]</scope>
    <source>
        <strain evidence="5">MUT 4182</strain>
    </source>
</reference>
<name>A0A0C3QB33_9AGAM</name>
<sequence>AGLFAGVNTAFLALTLPLMSPDPADDTNSLLRDNNAILLNLALGRNYSLPGTRALPSETFAPTGTVLTINVLFSLSLTFAIISSFLAVLGRQWLVYYRKRSGGGPDLQRWEQLKRFLGAERWRLEWVL</sequence>
<dbReference type="OrthoDB" id="3219854at2759"/>
<feature type="signal peptide" evidence="2">
    <location>
        <begin position="1"/>
        <end position="26"/>
    </location>
</feature>
<dbReference type="Pfam" id="PF20153">
    <property type="entry name" value="DUF6535"/>
    <property type="match status" value="1"/>
</dbReference>
<gene>
    <name evidence="4" type="ORF">M407DRAFT_49478</name>
</gene>
<feature type="transmembrane region" description="Helical" evidence="1">
    <location>
        <begin position="67"/>
        <end position="90"/>
    </location>
</feature>